<organism evidence="2 3">
    <name type="scientific">Teladorsagia circumcincta</name>
    <name type="common">Brown stomach worm</name>
    <name type="synonym">Ostertagia circumcincta</name>
    <dbReference type="NCBI Taxonomy" id="45464"/>
    <lineage>
        <taxon>Eukaryota</taxon>
        <taxon>Metazoa</taxon>
        <taxon>Ecdysozoa</taxon>
        <taxon>Nematoda</taxon>
        <taxon>Chromadorea</taxon>
        <taxon>Rhabditida</taxon>
        <taxon>Rhabditina</taxon>
        <taxon>Rhabditomorpha</taxon>
        <taxon>Strongyloidea</taxon>
        <taxon>Trichostrongylidae</taxon>
        <taxon>Teladorsagia</taxon>
    </lineage>
</organism>
<proteinExistence type="predicted"/>
<evidence type="ECO:0000313" key="2">
    <source>
        <dbReference type="EMBL" id="PIO75371.1"/>
    </source>
</evidence>
<feature type="compositionally biased region" description="Polar residues" evidence="1">
    <location>
        <begin position="107"/>
        <end position="119"/>
    </location>
</feature>
<sequence>MAHQFAVPQPRPPTQDNTVPAAAGGGEGEGRTNDPRAFPNLPQFPAFPFMAPLPPFPMEMPRPPPQLDQLTEEDLRAMEVPMPTATASDAAWQTMFGNQAFGGSSALDVTQSDSAQDVKSAQEGGGDKDATVQQNGMKTENTAADVPSSSKSLFGTSASSSRLTKTGAVPESSTTPEDRESPDIPSSSKETIVRSPEDEEIRLRRLKRFAEAGSSSEDR</sequence>
<evidence type="ECO:0000313" key="3">
    <source>
        <dbReference type="Proteomes" id="UP000230423"/>
    </source>
</evidence>
<feature type="compositionally biased region" description="Low complexity" evidence="1">
    <location>
        <begin position="41"/>
        <end position="50"/>
    </location>
</feature>
<accession>A0A2G9UYQ3</accession>
<reference evidence="2 3" key="1">
    <citation type="submission" date="2015-09" db="EMBL/GenBank/DDBJ databases">
        <title>Draft genome of the parasitic nematode Teladorsagia circumcincta isolate WARC Sus (inbred).</title>
        <authorList>
            <person name="Mitreva M."/>
        </authorList>
    </citation>
    <scope>NUCLEOTIDE SEQUENCE [LARGE SCALE GENOMIC DNA]</scope>
    <source>
        <strain evidence="2 3">S</strain>
    </source>
</reference>
<evidence type="ECO:0000256" key="1">
    <source>
        <dbReference type="SAM" id="MobiDB-lite"/>
    </source>
</evidence>
<dbReference type="EMBL" id="KZ345148">
    <property type="protein sequence ID" value="PIO75371.1"/>
    <property type="molecule type" value="Genomic_DNA"/>
</dbReference>
<feature type="compositionally biased region" description="Polar residues" evidence="1">
    <location>
        <begin position="131"/>
        <end position="164"/>
    </location>
</feature>
<feature type="compositionally biased region" description="Pro residues" evidence="1">
    <location>
        <begin position="51"/>
        <end position="66"/>
    </location>
</feature>
<dbReference type="OrthoDB" id="10504715at2759"/>
<gene>
    <name evidence="2" type="ORF">TELCIR_02591</name>
</gene>
<feature type="region of interest" description="Disordered" evidence="1">
    <location>
        <begin position="100"/>
        <end position="198"/>
    </location>
</feature>
<dbReference type="AlphaFoldDB" id="A0A2G9UYQ3"/>
<keyword evidence="3" id="KW-1185">Reference proteome</keyword>
<name>A0A2G9UYQ3_TELCI</name>
<dbReference type="Proteomes" id="UP000230423">
    <property type="component" value="Unassembled WGS sequence"/>
</dbReference>
<protein>
    <submittedName>
        <fullName evidence="2">Uncharacterized protein</fullName>
    </submittedName>
</protein>
<feature type="region of interest" description="Disordered" evidence="1">
    <location>
        <begin position="1"/>
        <end position="69"/>
    </location>
</feature>